<keyword evidence="2" id="KW-0812">Transmembrane</keyword>
<dbReference type="STRING" id="692275.N1QHI6"/>
<feature type="transmembrane region" description="Helical" evidence="2">
    <location>
        <begin position="63"/>
        <end position="83"/>
    </location>
</feature>
<organism evidence="3 4">
    <name type="scientific">Sphaerulina musiva (strain SO2202)</name>
    <name type="common">Poplar stem canker fungus</name>
    <name type="synonym">Septoria musiva</name>
    <dbReference type="NCBI Taxonomy" id="692275"/>
    <lineage>
        <taxon>Eukaryota</taxon>
        <taxon>Fungi</taxon>
        <taxon>Dikarya</taxon>
        <taxon>Ascomycota</taxon>
        <taxon>Pezizomycotina</taxon>
        <taxon>Dothideomycetes</taxon>
        <taxon>Dothideomycetidae</taxon>
        <taxon>Mycosphaerellales</taxon>
        <taxon>Mycosphaerellaceae</taxon>
        <taxon>Sphaerulina</taxon>
    </lineage>
</organism>
<feature type="transmembrane region" description="Helical" evidence="2">
    <location>
        <begin position="21"/>
        <end position="43"/>
    </location>
</feature>
<feature type="compositionally biased region" description="Acidic residues" evidence="1">
    <location>
        <begin position="411"/>
        <end position="421"/>
    </location>
</feature>
<feature type="region of interest" description="Disordered" evidence="1">
    <location>
        <begin position="334"/>
        <end position="479"/>
    </location>
</feature>
<gene>
    <name evidence="3" type="ORF">SEPMUDRAFT_133881</name>
</gene>
<dbReference type="HOGENOM" id="CLU_501696_0_0_1"/>
<accession>N1QHI6</accession>
<evidence type="ECO:0000256" key="2">
    <source>
        <dbReference type="SAM" id="Phobius"/>
    </source>
</evidence>
<dbReference type="RefSeq" id="XP_016760035.1">
    <property type="nucleotide sequence ID" value="XM_016902596.1"/>
</dbReference>
<reference evidence="3 4" key="1">
    <citation type="journal article" date="2012" name="PLoS Pathog.">
        <title>Diverse lifestyles and strategies of plant pathogenesis encoded in the genomes of eighteen Dothideomycetes fungi.</title>
        <authorList>
            <person name="Ohm R.A."/>
            <person name="Feau N."/>
            <person name="Henrissat B."/>
            <person name="Schoch C.L."/>
            <person name="Horwitz B.A."/>
            <person name="Barry K.W."/>
            <person name="Condon B.J."/>
            <person name="Copeland A.C."/>
            <person name="Dhillon B."/>
            <person name="Glaser F."/>
            <person name="Hesse C.N."/>
            <person name="Kosti I."/>
            <person name="LaButti K."/>
            <person name="Lindquist E.A."/>
            <person name="Lucas S."/>
            <person name="Salamov A.A."/>
            <person name="Bradshaw R.E."/>
            <person name="Ciuffetti L."/>
            <person name="Hamelin R.C."/>
            <person name="Kema G.H.J."/>
            <person name="Lawrence C."/>
            <person name="Scott J.A."/>
            <person name="Spatafora J.W."/>
            <person name="Turgeon B.G."/>
            <person name="de Wit P.J.G.M."/>
            <person name="Zhong S."/>
            <person name="Goodwin S.B."/>
            <person name="Grigoriev I.V."/>
        </authorList>
    </citation>
    <scope>NUCLEOTIDE SEQUENCE [LARGE SCALE GENOMIC DNA]</scope>
    <source>
        <strain evidence="3 4">SO2202</strain>
    </source>
</reference>
<proteinExistence type="predicted"/>
<name>N1QHI6_SPHMS</name>
<feature type="compositionally biased region" description="Low complexity" evidence="1">
    <location>
        <begin position="377"/>
        <end position="398"/>
    </location>
</feature>
<dbReference type="OMA" id="EMSFKCR"/>
<dbReference type="eggNOG" id="ENOG502T1HR">
    <property type="taxonomic scope" value="Eukaryota"/>
</dbReference>
<evidence type="ECO:0000313" key="3">
    <source>
        <dbReference type="EMBL" id="EMF11914.1"/>
    </source>
</evidence>
<dbReference type="EMBL" id="KB456265">
    <property type="protein sequence ID" value="EMF11914.1"/>
    <property type="molecule type" value="Genomic_DNA"/>
</dbReference>
<protein>
    <submittedName>
        <fullName evidence="3">Uncharacterized protein</fullName>
    </submittedName>
</protein>
<dbReference type="GeneID" id="27899733"/>
<dbReference type="AlphaFoldDB" id="N1QHI6"/>
<keyword evidence="2" id="KW-0472">Membrane</keyword>
<keyword evidence="4" id="KW-1185">Reference proteome</keyword>
<feature type="compositionally biased region" description="Polar residues" evidence="1">
    <location>
        <begin position="354"/>
        <end position="363"/>
    </location>
</feature>
<dbReference type="Proteomes" id="UP000016931">
    <property type="component" value="Unassembled WGS sequence"/>
</dbReference>
<feature type="compositionally biased region" description="Basic and acidic residues" evidence="1">
    <location>
        <begin position="532"/>
        <end position="543"/>
    </location>
</feature>
<evidence type="ECO:0000313" key="4">
    <source>
        <dbReference type="Proteomes" id="UP000016931"/>
    </source>
</evidence>
<sequence length="543" mass="59488">MGVKEMYELPKPRQRRSRTPKIGQAAIVVCQNVLLWVALYVAASTIYILVVGAVKFQDIPSRVMYLVASILSLLYLATQNVATHLRTNARSMIQHERVDAYHSLAANTLPILVTIWTVTSGLCITFTAARQPLCSSSPTAAALDQGKTCIIDRTTIVAGLVGVIDTIMLCLLRRHVADANRCFIFGVVPEDMLLPLHLSQKRRTLRAKPSEMSFKCRSSVSMASQVTVTPWKGGDTIPFSAELCLPSQGLGIHTSRSSAPASLLYPRPSVSSIRSHTSLPLYQPPASPLPPLPVYLPDARRATTAMHKAIHQPASFSRPIPIRPARSDDTLRILPPPVPAFQQGNLAVPARRPQSASSIYSRDTTGDSEIIPRRSPRPSLITSSRTSSSSSVATIKPSPLHEMILPKASQEEEEEEEEEEPPCPSKPSDPSSEAPSNIQQRRRRAHSLDSSSSSAQIPSFEKNFTSFPPAAGHVRNSSLPNYNAKLEEKLRRYAESQSQILRRGQMGIGAGGGGYDSYHGSKPSLMMQQASRGEECPERFRFE</sequence>
<keyword evidence="2" id="KW-1133">Transmembrane helix</keyword>
<feature type="transmembrane region" description="Helical" evidence="2">
    <location>
        <begin position="104"/>
        <end position="129"/>
    </location>
</feature>
<evidence type="ECO:0000256" key="1">
    <source>
        <dbReference type="SAM" id="MobiDB-lite"/>
    </source>
</evidence>
<dbReference type="OrthoDB" id="3649466at2759"/>
<feature type="region of interest" description="Disordered" evidence="1">
    <location>
        <begin position="512"/>
        <end position="543"/>
    </location>
</feature>